<reference evidence="1" key="1">
    <citation type="submission" date="2019-10" db="EMBL/GenBank/DDBJ databases">
        <authorList>
            <consortium name="DOE Joint Genome Institute"/>
            <person name="Kuo A."/>
            <person name="Miyauchi S."/>
            <person name="Kiss E."/>
            <person name="Drula E."/>
            <person name="Kohler A."/>
            <person name="Sanchez-Garcia M."/>
            <person name="Andreopoulos B."/>
            <person name="Barry K.W."/>
            <person name="Bonito G."/>
            <person name="Buee M."/>
            <person name="Carver A."/>
            <person name="Chen C."/>
            <person name="Cichocki N."/>
            <person name="Clum A."/>
            <person name="Culley D."/>
            <person name="Crous P.W."/>
            <person name="Fauchery L."/>
            <person name="Girlanda M."/>
            <person name="Hayes R."/>
            <person name="Keri Z."/>
            <person name="Labutti K."/>
            <person name="Lipzen A."/>
            <person name="Lombard V."/>
            <person name="Magnuson J."/>
            <person name="Maillard F."/>
            <person name="Morin E."/>
            <person name="Murat C."/>
            <person name="Nolan M."/>
            <person name="Ohm R."/>
            <person name="Pangilinan J."/>
            <person name="Pereira M."/>
            <person name="Perotto S."/>
            <person name="Peter M."/>
            <person name="Riley R."/>
            <person name="Sitrit Y."/>
            <person name="Stielow B."/>
            <person name="Szollosi G."/>
            <person name="Zifcakova L."/>
            <person name="Stursova M."/>
            <person name="Spatafora J.W."/>
            <person name="Tedersoo L."/>
            <person name="Vaario L.-M."/>
            <person name="Yamada A."/>
            <person name="Yan M."/>
            <person name="Wang P."/>
            <person name="Xu J."/>
            <person name="Bruns T."/>
            <person name="Baldrian P."/>
            <person name="Vilgalys R."/>
            <person name="Henrissat B."/>
            <person name="Grigoriev I.V."/>
            <person name="Hibbett D."/>
            <person name="Nagy L.G."/>
            <person name="Martin F.M."/>
        </authorList>
    </citation>
    <scope>NUCLEOTIDE SEQUENCE</scope>
    <source>
        <strain evidence="1">P2</strain>
    </source>
</reference>
<organism evidence="1 2">
    <name type="scientific">Thelephora ganbajun</name>
    <name type="common">Ganba fungus</name>
    <dbReference type="NCBI Taxonomy" id="370292"/>
    <lineage>
        <taxon>Eukaryota</taxon>
        <taxon>Fungi</taxon>
        <taxon>Dikarya</taxon>
        <taxon>Basidiomycota</taxon>
        <taxon>Agaricomycotina</taxon>
        <taxon>Agaricomycetes</taxon>
        <taxon>Thelephorales</taxon>
        <taxon>Thelephoraceae</taxon>
        <taxon>Thelephora</taxon>
    </lineage>
</organism>
<comment type="caution">
    <text evidence="1">The sequence shown here is derived from an EMBL/GenBank/DDBJ whole genome shotgun (WGS) entry which is preliminary data.</text>
</comment>
<dbReference type="Proteomes" id="UP000886501">
    <property type="component" value="Unassembled WGS sequence"/>
</dbReference>
<sequence length="80" mass="8900">MIILFLTLGTFVLPIEGVTREDDTNGFWSFNLIWKNHLSLSILLGTILDQDKNTFWDNKLRGLNPDGNVGGGGIARVLNL</sequence>
<proteinExistence type="predicted"/>
<evidence type="ECO:0000313" key="2">
    <source>
        <dbReference type="Proteomes" id="UP000886501"/>
    </source>
</evidence>
<evidence type="ECO:0000313" key="1">
    <source>
        <dbReference type="EMBL" id="KAF9642132.1"/>
    </source>
</evidence>
<name>A0ACB6YXW7_THEGA</name>
<gene>
    <name evidence="1" type="ORF">BDM02DRAFT_3193843</name>
</gene>
<protein>
    <submittedName>
        <fullName evidence="1">Uncharacterized protein</fullName>
    </submittedName>
</protein>
<accession>A0ACB6YXW7</accession>
<reference evidence="1" key="2">
    <citation type="journal article" date="2020" name="Nat. Commun.">
        <title>Large-scale genome sequencing of mycorrhizal fungi provides insights into the early evolution of symbiotic traits.</title>
        <authorList>
            <person name="Miyauchi S."/>
            <person name="Kiss E."/>
            <person name="Kuo A."/>
            <person name="Drula E."/>
            <person name="Kohler A."/>
            <person name="Sanchez-Garcia M."/>
            <person name="Morin E."/>
            <person name="Andreopoulos B."/>
            <person name="Barry K.W."/>
            <person name="Bonito G."/>
            <person name="Buee M."/>
            <person name="Carver A."/>
            <person name="Chen C."/>
            <person name="Cichocki N."/>
            <person name="Clum A."/>
            <person name="Culley D."/>
            <person name="Crous P.W."/>
            <person name="Fauchery L."/>
            <person name="Girlanda M."/>
            <person name="Hayes R.D."/>
            <person name="Keri Z."/>
            <person name="LaButti K."/>
            <person name="Lipzen A."/>
            <person name="Lombard V."/>
            <person name="Magnuson J."/>
            <person name="Maillard F."/>
            <person name="Murat C."/>
            <person name="Nolan M."/>
            <person name="Ohm R.A."/>
            <person name="Pangilinan J."/>
            <person name="Pereira M.F."/>
            <person name="Perotto S."/>
            <person name="Peter M."/>
            <person name="Pfister S."/>
            <person name="Riley R."/>
            <person name="Sitrit Y."/>
            <person name="Stielow J.B."/>
            <person name="Szollosi G."/>
            <person name="Zifcakova L."/>
            <person name="Stursova M."/>
            <person name="Spatafora J.W."/>
            <person name="Tedersoo L."/>
            <person name="Vaario L.M."/>
            <person name="Yamada A."/>
            <person name="Yan M."/>
            <person name="Wang P."/>
            <person name="Xu J."/>
            <person name="Bruns T."/>
            <person name="Baldrian P."/>
            <person name="Vilgalys R."/>
            <person name="Dunand C."/>
            <person name="Henrissat B."/>
            <person name="Grigoriev I.V."/>
            <person name="Hibbett D."/>
            <person name="Nagy L.G."/>
            <person name="Martin F.M."/>
        </authorList>
    </citation>
    <scope>NUCLEOTIDE SEQUENCE</scope>
    <source>
        <strain evidence="1">P2</strain>
    </source>
</reference>
<keyword evidence="2" id="KW-1185">Reference proteome</keyword>
<dbReference type="EMBL" id="MU118666">
    <property type="protein sequence ID" value="KAF9642132.1"/>
    <property type="molecule type" value="Genomic_DNA"/>
</dbReference>